<evidence type="ECO:0000256" key="1">
    <source>
        <dbReference type="SAM" id="SignalP"/>
    </source>
</evidence>
<accession>A0AAW1W6V3</accession>
<dbReference type="PANTHER" id="PTHR33881">
    <property type="entry name" value="NEUROGENIC LOCUS NOTCH-LIKE PROTEIN"/>
    <property type="match status" value="1"/>
</dbReference>
<protein>
    <submittedName>
        <fullName evidence="2">Uncharacterized protein</fullName>
    </submittedName>
</protein>
<dbReference type="AlphaFoldDB" id="A0AAW1W6V3"/>
<keyword evidence="3" id="KW-1185">Reference proteome</keyword>
<evidence type="ECO:0000313" key="2">
    <source>
        <dbReference type="EMBL" id="KAK9919571.1"/>
    </source>
</evidence>
<comment type="caution">
    <text evidence="2">The sequence shown here is derived from an EMBL/GenBank/DDBJ whole genome shotgun (WGS) entry which is preliminary data.</text>
</comment>
<gene>
    <name evidence="2" type="ORF">M0R45_028160</name>
</gene>
<dbReference type="EMBL" id="JBEDUW010000006">
    <property type="protein sequence ID" value="KAK9919571.1"/>
    <property type="molecule type" value="Genomic_DNA"/>
</dbReference>
<dbReference type="PANTHER" id="PTHR33881:SF10">
    <property type="entry name" value="SLIT HOMOLOG 2 PROTEIN-LIKE"/>
    <property type="match status" value="1"/>
</dbReference>
<feature type="signal peptide" evidence="1">
    <location>
        <begin position="1"/>
        <end position="23"/>
    </location>
</feature>
<reference evidence="2 3" key="1">
    <citation type="journal article" date="2023" name="G3 (Bethesda)">
        <title>A chromosome-length genome assembly and annotation of blackberry (Rubus argutus, cv. 'Hillquist').</title>
        <authorList>
            <person name="Bruna T."/>
            <person name="Aryal R."/>
            <person name="Dudchenko O."/>
            <person name="Sargent D.J."/>
            <person name="Mead D."/>
            <person name="Buti M."/>
            <person name="Cavallini A."/>
            <person name="Hytonen T."/>
            <person name="Andres J."/>
            <person name="Pham M."/>
            <person name="Weisz D."/>
            <person name="Mascagni F."/>
            <person name="Usai G."/>
            <person name="Natali L."/>
            <person name="Bassil N."/>
            <person name="Fernandez G.E."/>
            <person name="Lomsadze A."/>
            <person name="Armour M."/>
            <person name="Olukolu B."/>
            <person name="Poorten T."/>
            <person name="Britton C."/>
            <person name="Davik J."/>
            <person name="Ashrafi H."/>
            <person name="Aiden E.L."/>
            <person name="Borodovsky M."/>
            <person name="Worthington M."/>
        </authorList>
    </citation>
    <scope>NUCLEOTIDE SEQUENCE [LARGE SCALE GENOMIC DNA]</scope>
    <source>
        <strain evidence="2">PI 553951</strain>
    </source>
</reference>
<keyword evidence="1" id="KW-0732">Signal</keyword>
<feature type="chain" id="PRO_5043665614" evidence="1">
    <location>
        <begin position="24"/>
        <end position="211"/>
    </location>
</feature>
<sequence>MAFSKSMAFFAIALVLVPMATFALDWPDISPSIQDEICKRVECGKGTCKFNSSYPSVYTCECDKGWRRTINGTDEINFLPCVIPECTLNYNNSCQPPPQAPDYSKIPDNYSAFDPCSWVYCGEGTCVKNATYLYTPQCVCNSGANNLLGVTVFPCYKDCTLTSSCEALGIKVSNSNSSSGGSDSNKATEFMPGKFQLMTIVMVSVGMLLWK</sequence>
<dbReference type="Proteomes" id="UP001457282">
    <property type="component" value="Unassembled WGS sequence"/>
</dbReference>
<name>A0AAW1W6V3_RUBAR</name>
<evidence type="ECO:0000313" key="3">
    <source>
        <dbReference type="Proteomes" id="UP001457282"/>
    </source>
</evidence>
<proteinExistence type="predicted"/>
<organism evidence="2 3">
    <name type="scientific">Rubus argutus</name>
    <name type="common">Southern blackberry</name>
    <dbReference type="NCBI Taxonomy" id="59490"/>
    <lineage>
        <taxon>Eukaryota</taxon>
        <taxon>Viridiplantae</taxon>
        <taxon>Streptophyta</taxon>
        <taxon>Embryophyta</taxon>
        <taxon>Tracheophyta</taxon>
        <taxon>Spermatophyta</taxon>
        <taxon>Magnoliopsida</taxon>
        <taxon>eudicotyledons</taxon>
        <taxon>Gunneridae</taxon>
        <taxon>Pentapetalae</taxon>
        <taxon>rosids</taxon>
        <taxon>fabids</taxon>
        <taxon>Rosales</taxon>
        <taxon>Rosaceae</taxon>
        <taxon>Rosoideae</taxon>
        <taxon>Rosoideae incertae sedis</taxon>
        <taxon>Rubus</taxon>
    </lineage>
</organism>